<organism evidence="1 2">
    <name type="scientific">Rotaria socialis</name>
    <dbReference type="NCBI Taxonomy" id="392032"/>
    <lineage>
        <taxon>Eukaryota</taxon>
        <taxon>Metazoa</taxon>
        <taxon>Spiralia</taxon>
        <taxon>Gnathifera</taxon>
        <taxon>Rotifera</taxon>
        <taxon>Eurotatoria</taxon>
        <taxon>Bdelloidea</taxon>
        <taxon>Philodinida</taxon>
        <taxon>Philodinidae</taxon>
        <taxon>Rotaria</taxon>
    </lineage>
</organism>
<dbReference type="Proteomes" id="UP000663869">
    <property type="component" value="Unassembled WGS sequence"/>
</dbReference>
<gene>
    <name evidence="1" type="ORF">FME351_LOCUS22539</name>
</gene>
<reference evidence="1" key="1">
    <citation type="submission" date="2021-02" db="EMBL/GenBank/DDBJ databases">
        <authorList>
            <person name="Nowell W R."/>
        </authorList>
    </citation>
    <scope>NUCLEOTIDE SEQUENCE</scope>
</reference>
<accession>A0A818NVH4</accession>
<dbReference type="EMBL" id="CAJNYU010002936">
    <property type="protein sequence ID" value="CAF3612934.1"/>
    <property type="molecule type" value="Genomic_DNA"/>
</dbReference>
<feature type="non-terminal residue" evidence="1">
    <location>
        <position position="59"/>
    </location>
</feature>
<dbReference type="AlphaFoldDB" id="A0A818NVH4"/>
<evidence type="ECO:0000313" key="2">
    <source>
        <dbReference type="Proteomes" id="UP000663869"/>
    </source>
</evidence>
<name>A0A818NVH4_9BILA</name>
<sequence>MSMDSLAESVCGICNVRLYKRDLRHVPLSKIPSIELLKIHPDLHSMIQKNQEINSVNSN</sequence>
<protein>
    <submittedName>
        <fullName evidence="1">Uncharacterized protein</fullName>
    </submittedName>
</protein>
<evidence type="ECO:0000313" key="1">
    <source>
        <dbReference type="EMBL" id="CAF3612934.1"/>
    </source>
</evidence>
<comment type="caution">
    <text evidence="1">The sequence shown here is derived from an EMBL/GenBank/DDBJ whole genome shotgun (WGS) entry which is preliminary data.</text>
</comment>
<proteinExistence type="predicted"/>